<sequence>APLAGKTNTKLGL</sequence>
<comment type="caution">
    <text evidence="1">The sequence shown here is derived from an EMBL/GenBank/DDBJ whole genome shotgun (WGS) entry which is preliminary data.</text>
</comment>
<accession>A0A820E9P1</accession>
<evidence type="ECO:0000313" key="2">
    <source>
        <dbReference type="Proteomes" id="UP000663836"/>
    </source>
</evidence>
<gene>
    <name evidence="1" type="ORF">JBS370_LOCUS38474</name>
</gene>
<proteinExistence type="predicted"/>
<name>A0A820E9P1_9BILA</name>
<feature type="non-terminal residue" evidence="1">
    <location>
        <position position="1"/>
    </location>
</feature>
<protein>
    <submittedName>
        <fullName evidence="1">Uncharacterized protein</fullName>
    </submittedName>
</protein>
<dbReference type="Proteomes" id="UP000663836">
    <property type="component" value="Unassembled WGS sequence"/>
</dbReference>
<evidence type="ECO:0000313" key="1">
    <source>
        <dbReference type="EMBL" id="CAF4245001.1"/>
    </source>
</evidence>
<reference evidence="1" key="1">
    <citation type="submission" date="2021-02" db="EMBL/GenBank/DDBJ databases">
        <authorList>
            <person name="Nowell W R."/>
        </authorList>
    </citation>
    <scope>NUCLEOTIDE SEQUENCE</scope>
</reference>
<organism evidence="1 2">
    <name type="scientific">Rotaria sordida</name>
    <dbReference type="NCBI Taxonomy" id="392033"/>
    <lineage>
        <taxon>Eukaryota</taxon>
        <taxon>Metazoa</taxon>
        <taxon>Spiralia</taxon>
        <taxon>Gnathifera</taxon>
        <taxon>Rotifera</taxon>
        <taxon>Eurotatoria</taxon>
        <taxon>Bdelloidea</taxon>
        <taxon>Philodinida</taxon>
        <taxon>Philodinidae</taxon>
        <taxon>Rotaria</taxon>
    </lineage>
</organism>
<dbReference type="EMBL" id="CAJOBD010021225">
    <property type="protein sequence ID" value="CAF4245001.1"/>
    <property type="molecule type" value="Genomic_DNA"/>
</dbReference>